<dbReference type="GO" id="GO:0006355">
    <property type="term" value="P:regulation of DNA-templated transcription"/>
    <property type="evidence" value="ECO:0007669"/>
    <property type="project" value="TreeGrafter"/>
</dbReference>
<evidence type="ECO:0000256" key="2">
    <source>
        <dbReference type="PROSITE-ProRule" id="PRU00169"/>
    </source>
</evidence>
<dbReference type="Pfam" id="PF04397">
    <property type="entry name" value="LytTR"/>
    <property type="match status" value="1"/>
</dbReference>
<dbReference type="GO" id="GO:0032993">
    <property type="term" value="C:protein-DNA complex"/>
    <property type="evidence" value="ECO:0007669"/>
    <property type="project" value="TreeGrafter"/>
</dbReference>
<dbReference type="Gene3D" id="2.20.25.10">
    <property type="match status" value="1"/>
</dbReference>
<keyword evidence="1" id="KW-0238">DNA-binding</keyword>
<gene>
    <name evidence="5" type="ORF">SBA5_100104</name>
</gene>
<dbReference type="InterPro" id="IPR011006">
    <property type="entry name" value="CheY-like_superfamily"/>
</dbReference>
<dbReference type="Pfam" id="PF00072">
    <property type="entry name" value="Response_reg"/>
    <property type="match status" value="1"/>
</dbReference>
<keyword evidence="2" id="KW-0597">Phosphoprotein</keyword>
<proteinExistence type="predicted"/>
<evidence type="ECO:0000256" key="1">
    <source>
        <dbReference type="ARBA" id="ARBA00023125"/>
    </source>
</evidence>
<dbReference type="PROSITE" id="PS50110">
    <property type="entry name" value="RESPONSE_REGULATORY"/>
    <property type="match status" value="1"/>
</dbReference>
<sequence length="284" mass="32000">MSLSALIIDDEQLAREELKYLLDQVGGVDVVAQGANGIEAVDLIEEHHPDLVFLDVQMPGQDGFAVIQRLMERRRTNAAKDGGDEESPAHLPQIVFATAFDQYAVRAFDVNAADYLLKPFDRARVVEAIDRVRARIAASDAAAAGAAESEIESQLDRLLRLLNRPQGAEHGRAPAKLIVQAQSRLLLVDQAEICFAAIDEGVIRVVTRMFEGQSKCRTLEDLLELLDPARFWRAHRAFVVNIDQIREVMPWFKSSYRLRMNDKQQTEIPVSRAQTKRLRELFKL</sequence>
<feature type="modified residue" description="4-aspartylphosphate" evidence="2">
    <location>
        <position position="55"/>
    </location>
</feature>
<dbReference type="PANTHER" id="PTHR48111:SF69">
    <property type="entry name" value="RESPONSE REGULATOR RECEIVER"/>
    <property type="match status" value="1"/>
</dbReference>
<dbReference type="OrthoDB" id="9809318at2"/>
<dbReference type="AlphaFoldDB" id="A0A2N9L2F5"/>
<dbReference type="Gene3D" id="2.40.50.40">
    <property type="match status" value="1"/>
</dbReference>
<name>A0A2N9L2F5_9BACT</name>
<evidence type="ECO:0000313" key="5">
    <source>
        <dbReference type="EMBL" id="SPE17506.1"/>
    </source>
</evidence>
<dbReference type="InterPro" id="IPR039420">
    <property type="entry name" value="WalR-like"/>
</dbReference>
<feature type="domain" description="Response regulatory" evidence="3">
    <location>
        <begin position="4"/>
        <end position="133"/>
    </location>
</feature>
<feature type="domain" description="HTH LytTR-type" evidence="4">
    <location>
        <begin position="177"/>
        <end position="284"/>
    </location>
</feature>
<protein>
    <submittedName>
        <fullName evidence="5">Response regulators of cell autolysis</fullName>
    </submittedName>
</protein>
<organism evidence="5 6">
    <name type="scientific">Candidatus Sulfuritelmatomonas gaucii</name>
    <dbReference type="NCBI Taxonomy" id="2043161"/>
    <lineage>
        <taxon>Bacteria</taxon>
        <taxon>Pseudomonadati</taxon>
        <taxon>Acidobacteriota</taxon>
        <taxon>Terriglobia</taxon>
        <taxon>Terriglobales</taxon>
        <taxon>Acidobacteriaceae</taxon>
        <taxon>Candidatus Sulfuritelmatomonas</taxon>
    </lineage>
</organism>
<dbReference type="Gene3D" id="3.40.50.2300">
    <property type="match status" value="1"/>
</dbReference>
<evidence type="ECO:0000313" key="6">
    <source>
        <dbReference type="Proteomes" id="UP000239735"/>
    </source>
</evidence>
<dbReference type="EMBL" id="OKRB01000002">
    <property type="protein sequence ID" value="SPE17506.1"/>
    <property type="molecule type" value="Genomic_DNA"/>
</dbReference>
<dbReference type="Proteomes" id="UP000239735">
    <property type="component" value="Unassembled WGS sequence"/>
</dbReference>
<dbReference type="GO" id="GO:0000976">
    <property type="term" value="F:transcription cis-regulatory region binding"/>
    <property type="evidence" value="ECO:0007669"/>
    <property type="project" value="TreeGrafter"/>
</dbReference>
<dbReference type="SUPFAM" id="SSF52172">
    <property type="entry name" value="CheY-like"/>
    <property type="match status" value="1"/>
</dbReference>
<dbReference type="SMART" id="SM00850">
    <property type="entry name" value="LytTR"/>
    <property type="match status" value="1"/>
</dbReference>
<dbReference type="InterPro" id="IPR001789">
    <property type="entry name" value="Sig_transdc_resp-reg_receiver"/>
</dbReference>
<dbReference type="GO" id="GO:0005829">
    <property type="term" value="C:cytosol"/>
    <property type="evidence" value="ECO:0007669"/>
    <property type="project" value="TreeGrafter"/>
</dbReference>
<dbReference type="InterPro" id="IPR007492">
    <property type="entry name" value="LytTR_DNA-bd_dom"/>
</dbReference>
<dbReference type="GO" id="GO:0000156">
    <property type="term" value="F:phosphorelay response regulator activity"/>
    <property type="evidence" value="ECO:0007669"/>
    <property type="project" value="TreeGrafter"/>
</dbReference>
<dbReference type="PROSITE" id="PS50930">
    <property type="entry name" value="HTH_LYTTR"/>
    <property type="match status" value="1"/>
</dbReference>
<evidence type="ECO:0000259" key="4">
    <source>
        <dbReference type="PROSITE" id="PS50930"/>
    </source>
</evidence>
<dbReference type="SMART" id="SM00448">
    <property type="entry name" value="REC"/>
    <property type="match status" value="1"/>
</dbReference>
<accession>A0A2N9L2F5</accession>
<reference evidence="6" key="1">
    <citation type="submission" date="2018-02" db="EMBL/GenBank/DDBJ databases">
        <authorList>
            <person name="Hausmann B."/>
        </authorList>
    </citation>
    <scope>NUCLEOTIDE SEQUENCE [LARGE SCALE GENOMIC DNA]</scope>
    <source>
        <strain evidence="6">Peat soil MAG SbA5</strain>
    </source>
</reference>
<evidence type="ECO:0000259" key="3">
    <source>
        <dbReference type="PROSITE" id="PS50110"/>
    </source>
</evidence>
<dbReference type="PANTHER" id="PTHR48111">
    <property type="entry name" value="REGULATOR OF RPOS"/>
    <property type="match status" value="1"/>
</dbReference>